<keyword evidence="1" id="KW-0732">Signal</keyword>
<reference evidence="2 3" key="1">
    <citation type="journal article" date="2019" name="Environ. Microbiol.">
        <title>Species interactions and distinct microbial communities in high Arctic permafrost affected cryosols are associated with the CH4 and CO2 gas fluxes.</title>
        <authorList>
            <person name="Altshuler I."/>
            <person name="Hamel J."/>
            <person name="Turney S."/>
            <person name="Magnuson E."/>
            <person name="Levesque R."/>
            <person name="Greer C."/>
            <person name="Whyte L.G."/>
        </authorList>
    </citation>
    <scope>NUCLEOTIDE SEQUENCE [LARGE SCALE GENOMIC DNA]</scope>
    <source>
        <strain evidence="2 3">S06.C</strain>
    </source>
</reference>
<dbReference type="PROSITE" id="PS51318">
    <property type="entry name" value="TAT"/>
    <property type="match status" value="1"/>
</dbReference>
<evidence type="ECO:0000313" key="2">
    <source>
        <dbReference type="EMBL" id="TPG30055.1"/>
    </source>
</evidence>
<feature type="signal peptide" evidence="1">
    <location>
        <begin position="1"/>
        <end position="30"/>
    </location>
</feature>
<dbReference type="EMBL" id="RCZI01000001">
    <property type="protein sequence ID" value="TPG30055.1"/>
    <property type="molecule type" value="Genomic_DNA"/>
</dbReference>
<dbReference type="RefSeq" id="WP_140837931.1">
    <property type="nucleotide sequence ID" value="NZ_RCZI01000001.1"/>
</dbReference>
<evidence type="ECO:0000313" key="3">
    <source>
        <dbReference type="Proteomes" id="UP000319212"/>
    </source>
</evidence>
<organism evidence="2 3">
    <name type="scientific">Variovorax guangxiensis</name>
    <dbReference type="NCBI Taxonomy" id="1775474"/>
    <lineage>
        <taxon>Bacteria</taxon>
        <taxon>Pseudomonadati</taxon>
        <taxon>Pseudomonadota</taxon>
        <taxon>Betaproteobacteria</taxon>
        <taxon>Burkholderiales</taxon>
        <taxon>Comamonadaceae</taxon>
        <taxon>Variovorax</taxon>
    </lineage>
</organism>
<dbReference type="Proteomes" id="UP000319212">
    <property type="component" value="Unassembled WGS sequence"/>
</dbReference>
<accession>A0A502DX36</accession>
<gene>
    <name evidence="2" type="ORF">EAH82_00675</name>
</gene>
<dbReference type="AlphaFoldDB" id="A0A502DX36"/>
<evidence type="ECO:0000256" key="1">
    <source>
        <dbReference type="SAM" id="SignalP"/>
    </source>
</evidence>
<evidence type="ECO:0008006" key="4">
    <source>
        <dbReference type="Google" id="ProtNLM"/>
    </source>
</evidence>
<dbReference type="InterPro" id="IPR006311">
    <property type="entry name" value="TAT_signal"/>
</dbReference>
<comment type="caution">
    <text evidence="2">The sequence shown here is derived from an EMBL/GenBank/DDBJ whole genome shotgun (WGS) entry which is preliminary data.</text>
</comment>
<feature type="chain" id="PRO_5021368919" description="Glutelin" evidence="1">
    <location>
        <begin position="31"/>
        <end position="118"/>
    </location>
</feature>
<protein>
    <recommendedName>
        <fullName evidence="4">Glutelin</fullName>
    </recommendedName>
</protein>
<name>A0A502DX36_9BURK</name>
<sequence>MNLVRSTFFKWAAAGAVAAAALFGASAASARSDVSWSVGINAPGVSLGVAAPTYYAPPPVYYAPPPVYYRPAPPVYYRPAPVYYAPPPPVYYQPGPGYYRGYDHGRGYGHGHGRRDWR</sequence>
<proteinExistence type="predicted"/>